<comment type="caution">
    <text evidence="1">The sequence shown here is derived from an EMBL/GenBank/DDBJ whole genome shotgun (WGS) entry which is preliminary data.</text>
</comment>
<accession>A0A7X4GGP4</accession>
<organism evidence="1 2">
    <name type="scientific">Novosphingobium silvae</name>
    <dbReference type="NCBI Taxonomy" id="2692619"/>
    <lineage>
        <taxon>Bacteria</taxon>
        <taxon>Pseudomonadati</taxon>
        <taxon>Pseudomonadota</taxon>
        <taxon>Alphaproteobacteria</taxon>
        <taxon>Sphingomonadales</taxon>
        <taxon>Sphingomonadaceae</taxon>
        <taxon>Novosphingobium</taxon>
    </lineage>
</organism>
<name>A0A7X4GGP4_9SPHN</name>
<gene>
    <name evidence="1" type="ORF">GR702_11085</name>
</gene>
<dbReference type="Proteomes" id="UP000465810">
    <property type="component" value="Unassembled WGS sequence"/>
</dbReference>
<evidence type="ECO:0000313" key="1">
    <source>
        <dbReference type="EMBL" id="MYL98308.1"/>
    </source>
</evidence>
<keyword evidence="2" id="KW-1185">Reference proteome</keyword>
<protein>
    <submittedName>
        <fullName evidence="1">Uncharacterized protein</fullName>
    </submittedName>
</protein>
<proteinExistence type="predicted"/>
<dbReference type="AlphaFoldDB" id="A0A7X4GGP4"/>
<reference evidence="1 2" key="1">
    <citation type="submission" date="2019-12" db="EMBL/GenBank/DDBJ databases">
        <authorList>
            <person name="Feng G."/>
            <person name="Zhu H."/>
        </authorList>
    </citation>
    <scope>NUCLEOTIDE SEQUENCE [LARGE SCALE GENOMIC DNA]</scope>
    <source>
        <strain evidence="1 2">FGD1</strain>
    </source>
</reference>
<sequence>MNAITTVAEFRHGLAENPISDELAYLRKAVEDACPPSATVSFTFDGRLRIAVDVHTFEEASQVEAVLPSIAGGVFHDVVRGNTPGMSFRRRVSALVER</sequence>
<evidence type="ECO:0000313" key="2">
    <source>
        <dbReference type="Proteomes" id="UP000465810"/>
    </source>
</evidence>
<dbReference type="RefSeq" id="WP_160985954.1">
    <property type="nucleotide sequence ID" value="NZ_WVTD01000007.1"/>
</dbReference>
<dbReference type="EMBL" id="WVTD01000007">
    <property type="protein sequence ID" value="MYL98308.1"/>
    <property type="molecule type" value="Genomic_DNA"/>
</dbReference>